<dbReference type="eggNOG" id="ENOG5033XIH">
    <property type="taxonomic scope" value="Bacteria"/>
</dbReference>
<evidence type="ECO:0000313" key="1">
    <source>
        <dbReference type="EMBL" id="ACB74843.1"/>
    </source>
</evidence>
<keyword evidence="2" id="KW-1185">Reference proteome</keyword>
<dbReference type="AlphaFoldDB" id="B1ZTQ7"/>
<dbReference type="HOGENOM" id="CLU_831150_0_0_0"/>
<name>B1ZTQ7_OPITP</name>
<gene>
    <name evidence="1" type="ordered locus">Oter_1559</name>
</gene>
<sequence>MLVVALALPAAAPACDLCAVYSAVHAQGLSSSAWTLSAATQFTHFGTLRLDGERVADPADQRMDSVITQLVARRAFSPRWSAQLNVPLITRSFRRPSAEGIEDGRERGLGDISVLARGEVFRRETEQTTFILDAHAGMKLPTGSTRRLAEETTEEDEPDAAPPILALLAADSEIRPFHDGHAHGPASGVHGHDLTLGTGSTDAHLGANLFFRRARFLATALLQYTLRTRGDYDYRFANDLTWELAPGAYLILGHTRTLALQLVASGETKGRDDFAGERADDTGIRSVFLGPRVSATFGLNLSAALGADIPVSVDNTVLQLTPDYRLRASVSWSF</sequence>
<accession>B1ZTQ7</accession>
<dbReference type="Proteomes" id="UP000007013">
    <property type="component" value="Chromosome"/>
</dbReference>
<organism evidence="1 2">
    <name type="scientific">Opitutus terrae (strain DSM 11246 / JCM 15787 / PB90-1)</name>
    <dbReference type="NCBI Taxonomy" id="452637"/>
    <lineage>
        <taxon>Bacteria</taxon>
        <taxon>Pseudomonadati</taxon>
        <taxon>Verrucomicrobiota</taxon>
        <taxon>Opitutia</taxon>
        <taxon>Opitutales</taxon>
        <taxon>Opitutaceae</taxon>
        <taxon>Opitutus</taxon>
    </lineage>
</organism>
<reference evidence="1 2" key="1">
    <citation type="journal article" date="2011" name="J. Bacteriol.">
        <title>Genome sequence of the verrucomicrobium Opitutus terrae PB90-1, an abundant inhabitant of rice paddy soil ecosystems.</title>
        <authorList>
            <person name="van Passel M.W."/>
            <person name="Kant R."/>
            <person name="Palva A."/>
            <person name="Copeland A."/>
            <person name="Lucas S."/>
            <person name="Lapidus A."/>
            <person name="Glavina del Rio T."/>
            <person name="Pitluck S."/>
            <person name="Goltsman E."/>
            <person name="Clum A."/>
            <person name="Sun H."/>
            <person name="Schmutz J."/>
            <person name="Larimer F.W."/>
            <person name="Land M.L."/>
            <person name="Hauser L."/>
            <person name="Kyrpides N."/>
            <person name="Mikhailova N."/>
            <person name="Richardson P.P."/>
            <person name="Janssen P.H."/>
            <person name="de Vos W.M."/>
            <person name="Smidt H."/>
        </authorList>
    </citation>
    <scope>NUCLEOTIDE SEQUENCE [LARGE SCALE GENOMIC DNA]</scope>
    <source>
        <strain evidence="2">DSM 11246 / JCM 15787 / PB90-1</strain>
    </source>
</reference>
<dbReference type="KEGG" id="ote:Oter_1559"/>
<protein>
    <submittedName>
        <fullName evidence="1">Uncharacterized protein</fullName>
    </submittedName>
</protein>
<dbReference type="EMBL" id="CP001032">
    <property type="protein sequence ID" value="ACB74843.1"/>
    <property type="molecule type" value="Genomic_DNA"/>
</dbReference>
<proteinExistence type="predicted"/>
<evidence type="ECO:0000313" key="2">
    <source>
        <dbReference type="Proteomes" id="UP000007013"/>
    </source>
</evidence>